<keyword evidence="7" id="KW-1185">Reference proteome</keyword>
<dbReference type="EC" id="5.4.99.-" evidence="4"/>
<evidence type="ECO:0000256" key="2">
    <source>
        <dbReference type="ARBA" id="ARBA00010876"/>
    </source>
</evidence>
<dbReference type="OrthoDB" id="9807829at2"/>
<evidence type="ECO:0000256" key="3">
    <source>
        <dbReference type="PIRSR" id="PIRSR606225-1"/>
    </source>
</evidence>
<dbReference type="NCBIfam" id="TIGR00005">
    <property type="entry name" value="rluA_subfam"/>
    <property type="match status" value="1"/>
</dbReference>
<evidence type="ECO:0000259" key="5">
    <source>
        <dbReference type="Pfam" id="PF00849"/>
    </source>
</evidence>
<dbReference type="InterPro" id="IPR006225">
    <property type="entry name" value="PsdUridine_synth_RluC/D"/>
</dbReference>
<feature type="domain" description="Pseudouridine synthase RsuA/RluA-like" evidence="5">
    <location>
        <begin position="85"/>
        <end position="233"/>
    </location>
</feature>
<proteinExistence type="inferred from homology"/>
<dbReference type="InterPro" id="IPR006224">
    <property type="entry name" value="PsdUridine_synth_RluA-like_CS"/>
</dbReference>
<comment type="similarity">
    <text evidence="2 4">Belongs to the pseudouridine synthase RluA family.</text>
</comment>
<dbReference type="AlphaFoldDB" id="C4V3I7"/>
<dbReference type="GO" id="GO:0140098">
    <property type="term" value="F:catalytic activity, acting on RNA"/>
    <property type="evidence" value="ECO:0007669"/>
    <property type="project" value="UniProtKB-ARBA"/>
</dbReference>
<dbReference type="HOGENOM" id="CLU_016902_8_0_9"/>
<dbReference type="PROSITE" id="PS01129">
    <property type="entry name" value="PSI_RLU"/>
    <property type="match status" value="1"/>
</dbReference>
<gene>
    <name evidence="6" type="ORF">HMPREF0908_1081</name>
</gene>
<keyword evidence="4 6" id="KW-0413">Isomerase</keyword>
<accession>C4V3I7</accession>
<evidence type="ECO:0000256" key="4">
    <source>
        <dbReference type="RuleBase" id="RU362028"/>
    </source>
</evidence>
<dbReference type="SUPFAM" id="SSF55120">
    <property type="entry name" value="Pseudouridine synthase"/>
    <property type="match status" value="1"/>
</dbReference>
<sequence length="294" mass="32146">MTEIHVALPAGETCSAKAYLMHVHGISGSLWRRIKHHGAFTLNGIPAVAARTMLKDGDWIAYDLPIVSSVIPESLPLSIIYEDDDLLVLDKPAGQLVHPTTKETHGTIANAVRGYYAACGVHLDFHPCHRLDRNTSGLLLIAKHPEVQYQIAQQNTLRREYLALIAGSLTPPEGCIDVPIARALPSIILRCVSTEGKSACTHYVTVQTDGRYSLLRLQLDTGRTHQIRVHLAHLGHPLLGDDLYGGTRAEIARHALHSAHLTLVHPRTKKMLALSALLPADMARITAEIDNNTA</sequence>
<dbReference type="Proteomes" id="UP000005309">
    <property type="component" value="Unassembled WGS sequence"/>
</dbReference>
<dbReference type="RefSeq" id="WP_006689815.1">
    <property type="nucleotide sequence ID" value="NZ_GG694006.1"/>
</dbReference>
<evidence type="ECO:0000313" key="6">
    <source>
        <dbReference type="EMBL" id="EEQ48601.1"/>
    </source>
</evidence>
<dbReference type="CDD" id="cd02869">
    <property type="entry name" value="PseudoU_synth_RluA_like"/>
    <property type="match status" value="1"/>
</dbReference>
<dbReference type="Gene3D" id="3.30.2350.10">
    <property type="entry name" value="Pseudouridine synthase"/>
    <property type="match status" value="1"/>
</dbReference>
<dbReference type="Pfam" id="PF00849">
    <property type="entry name" value="PseudoU_synth_2"/>
    <property type="match status" value="1"/>
</dbReference>
<dbReference type="PANTHER" id="PTHR21600">
    <property type="entry name" value="MITOCHONDRIAL RNA PSEUDOURIDINE SYNTHASE"/>
    <property type="match status" value="1"/>
</dbReference>
<dbReference type="GO" id="GO:0000455">
    <property type="term" value="P:enzyme-directed rRNA pseudouridine synthesis"/>
    <property type="evidence" value="ECO:0007669"/>
    <property type="project" value="TreeGrafter"/>
</dbReference>
<comment type="catalytic activity">
    <reaction evidence="1 4">
        <text>a uridine in RNA = a pseudouridine in RNA</text>
        <dbReference type="Rhea" id="RHEA:48348"/>
        <dbReference type="Rhea" id="RHEA-COMP:12068"/>
        <dbReference type="Rhea" id="RHEA-COMP:12069"/>
        <dbReference type="ChEBI" id="CHEBI:65314"/>
        <dbReference type="ChEBI" id="CHEBI:65315"/>
    </reaction>
</comment>
<dbReference type="PANTHER" id="PTHR21600:SF35">
    <property type="entry name" value="PSEUDOURIDINE SYNTHASE"/>
    <property type="match status" value="1"/>
</dbReference>
<dbReference type="InterPro" id="IPR006145">
    <property type="entry name" value="PsdUridine_synth_RsuA/RluA"/>
</dbReference>
<protein>
    <recommendedName>
        <fullName evidence="4">Pseudouridine synthase</fullName>
        <ecNumber evidence="4">5.4.99.-</ecNumber>
    </recommendedName>
</protein>
<dbReference type="STRING" id="638302.HMPREF0908_1081"/>
<dbReference type="InterPro" id="IPR050188">
    <property type="entry name" value="RluA_PseudoU_synthase"/>
</dbReference>
<feature type="active site" evidence="3">
    <location>
        <position position="132"/>
    </location>
</feature>
<evidence type="ECO:0000313" key="7">
    <source>
        <dbReference type="Proteomes" id="UP000005309"/>
    </source>
</evidence>
<dbReference type="GO" id="GO:0003723">
    <property type="term" value="F:RNA binding"/>
    <property type="evidence" value="ECO:0007669"/>
    <property type="project" value="InterPro"/>
</dbReference>
<reference evidence="6 7" key="1">
    <citation type="submission" date="2009-04" db="EMBL/GenBank/DDBJ databases">
        <authorList>
            <person name="Qin X."/>
            <person name="Bachman B."/>
            <person name="Battles P."/>
            <person name="Bell A."/>
            <person name="Bess C."/>
            <person name="Bickham C."/>
            <person name="Chaboub L."/>
            <person name="Chen D."/>
            <person name="Coyle M."/>
            <person name="Deiros D.R."/>
            <person name="Dinh H."/>
            <person name="Forbes L."/>
            <person name="Fowler G."/>
            <person name="Francisco L."/>
            <person name="Fu Q."/>
            <person name="Gubbala S."/>
            <person name="Hale W."/>
            <person name="Han Y."/>
            <person name="Hemphill L."/>
            <person name="Highlander S.K."/>
            <person name="Hirani K."/>
            <person name="Hogues M."/>
            <person name="Jackson L."/>
            <person name="Jakkamsetti A."/>
            <person name="Javaid M."/>
            <person name="Jiang H."/>
            <person name="Korchina V."/>
            <person name="Kovar C."/>
            <person name="Lara F."/>
            <person name="Lee S."/>
            <person name="Mata R."/>
            <person name="Mathew T."/>
            <person name="Moen C."/>
            <person name="Morales K."/>
            <person name="Munidasa M."/>
            <person name="Nazareth L."/>
            <person name="Ngo R."/>
            <person name="Nguyen L."/>
            <person name="Okwuonu G."/>
            <person name="Ongeri F."/>
            <person name="Patil S."/>
            <person name="Petrosino J."/>
            <person name="Pham C."/>
            <person name="Pham P."/>
            <person name="Pu L.-L."/>
            <person name="Puazo M."/>
            <person name="Raj R."/>
            <person name="Reid J."/>
            <person name="Rouhana J."/>
            <person name="Saada N."/>
            <person name="Shang Y."/>
            <person name="Simmons D."/>
            <person name="Thornton R."/>
            <person name="Warren J."/>
            <person name="Weissenberger G."/>
            <person name="Zhang J."/>
            <person name="Zhang L."/>
            <person name="Zhou C."/>
            <person name="Zhu D."/>
            <person name="Muzny D."/>
            <person name="Worley K."/>
            <person name="Gibbs R."/>
        </authorList>
    </citation>
    <scope>NUCLEOTIDE SEQUENCE [LARGE SCALE GENOMIC DNA]</scope>
    <source>
        <strain evidence="6 7">ATCC 43531</strain>
    </source>
</reference>
<organism evidence="6 7">
    <name type="scientific">Selenomonas flueggei ATCC 43531</name>
    <dbReference type="NCBI Taxonomy" id="638302"/>
    <lineage>
        <taxon>Bacteria</taxon>
        <taxon>Bacillati</taxon>
        <taxon>Bacillota</taxon>
        <taxon>Negativicutes</taxon>
        <taxon>Selenomonadales</taxon>
        <taxon>Selenomonadaceae</taxon>
        <taxon>Selenomonas</taxon>
    </lineage>
</organism>
<dbReference type="InterPro" id="IPR020103">
    <property type="entry name" value="PsdUridine_synth_cat_dom_sf"/>
</dbReference>
<name>C4V3I7_9FIRM</name>
<dbReference type="EMBL" id="ACLA01000014">
    <property type="protein sequence ID" value="EEQ48601.1"/>
    <property type="molecule type" value="Genomic_DNA"/>
</dbReference>
<evidence type="ECO:0000256" key="1">
    <source>
        <dbReference type="ARBA" id="ARBA00000073"/>
    </source>
</evidence>
<dbReference type="CDD" id="cd00165">
    <property type="entry name" value="S4"/>
    <property type="match status" value="1"/>
</dbReference>
<dbReference type="eggNOG" id="COG0564">
    <property type="taxonomic scope" value="Bacteria"/>
</dbReference>
<comment type="caution">
    <text evidence="6">The sequence shown here is derived from an EMBL/GenBank/DDBJ whole genome shotgun (WGS) entry which is preliminary data.</text>
</comment>
<dbReference type="GO" id="GO:0009982">
    <property type="term" value="F:pseudouridine synthase activity"/>
    <property type="evidence" value="ECO:0007669"/>
    <property type="project" value="InterPro"/>
</dbReference>
<comment type="function">
    <text evidence="4">Responsible for synthesis of pseudouridine from uracil.</text>
</comment>